<dbReference type="Proteomes" id="UP000189674">
    <property type="component" value="Chromosome"/>
</dbReference>
<evidence type="ECO:0000256" key="8">
    <source>
        <dbReference type="ARBA" id="ARBA00022884"/>
    </source>
</evidence>
<dbReference type="InterPro" id="IPR011907">
    <property type="entry name" value="RNase_III"/>
</dbReference>
<dbReference type="HAMAP" id="MF_00104">
    <property type="entry name" value="RNase_III"/>
    <property type="match status" value="1"/>
</dbReference>
<keyword evidence="9" id="KW-0963">Cytoplasm</keyword>
<dbReference type="InterPro" id="IPR000999">
    <property type="entry name" value="RNase_III_dom"/>
</dbReference>
<evidence type="ECO:0000256" key="6">
    <source>
        <dbReference type="ARBA" id="ARBA00022759"/>
    </source>
</evidence>
<evidence type="ECO:0000256" key="5">
    <source>
        <dbReference type="ARBA" id="ARBA00022722"/>
    </source>
</evidence>
<dbReference type="CDD" id="cd00593">
    <property type="entry name" value="RIBOc"/>
    <property type="match status" value="1"/>
</dbReference>
<evidence type="ECO:0000256" key="3">
    <source>
        <dbReference type="ARBA" id="ARBA00022552"/>
    </source>
</evidence>
<feature type="binding site" evidence="9">
    <location>
        <position position="119"/>
    </location>
    <ligand>
        <name>Mg(2+)</name>
        <dbReference type="ChEBI" id="CHEBI:18420"/>
    </ligand>
</feature>
<evidence type="ECO:0000313" key="13">
    <source>
        <dbReference type="Proteomes" id="UP000189674"/>
    </source>
</evidence>
<evidence type="ECO:0000313" key="12">
    <source>
        <dbReference type="EMBL" id="AQT68386.1"/>
    </source>
</evidence>
<keyword evidence="9" id="KW-0460">Magnesium</keyword>
<dbReference type="PROSITE" id="PS50142">
    <property type="entry name" value="RNASE_3_2"/>
    <property type="match status" value="1"/>
</dbReference>
<dbReference type="GO" id="GO:0019843">
    <property type="term" value="F:rRNA binding"/>
    <property type="evidence" value="ECO:0007669"/>
    <property type="project" value="UniProtKB-KW"/>
</dbReference>
<dbReference type="Gene3D" id="3.30.160.20">
    <property type="match status" value="1"/>
</dbReference>
<dbReference type="CDD" id="cd10845">
    <property type="entry name" value="DSRM_RNAse_III_family"/>
    <property type="match status" value="1"/>
</dbReference>
<dbReference type="GO" id="GO:0004525">
    <property type="term" value="F:ribonuclease III activity"/>
    <property type="evidence" value="ECO:0007669"/>
    <property type="project" value="UniProtKB-UniRule"/>
</dbReference>
<accession>A0A1U9NLL6</accession>
<proteinExistence type="inferred from homology"/>
<dbReference type="SMART" id="SM00358">
    <property type="entry name" value="DSRM"/>
    <property type="match status" value="1"/>
</dbReference>
<keyword evidence="9" id="KW-0699">rRNA-binding</keyword>
<protein>
    <recommendedName>
        <fullName evidence="9">Ribonuclease 3</fullName>
        <ecNumber evidence="9">3.1.26.3</ecNumber>
    </recommendedName>
    <alternativeName>
        <fullName evidence="9">Ribonuclease III</fullName>
        <shortName evidence="9">RNase III</shortName>
    </alternativeName>
</protein>
<dbReference type="RefSeq" id="WP_146661338.1">
    <property type="nucleotide sequence ID" value="NZ_CP019791.1"/>
</dbReference>
<dbReference type="Gene3D" id="1.10.1520.10">
    <property type="entry name" value="Ribonuclease III domain"/>
    <property type="match status" value="1"/>
</dbReference>
<keyword evidence="5 9" id="KW-0540">Nuclease</keyword>
<organism evidence="12 13">
    <name type="scientific">Anaerohalosphaera lusitana</name>
    <dbReference type="NCBI Taxonomy" id="1936003"/>
    <lineage>
        <taxon>Bacteria</taxon>
        <taxon>Pseudomonadati</taxon>
        <taxon>Planctomycetota</taxon>
        <taxon>Phycisphaerae</taxon>
        <taxon>Sedimentisphaerales</taxon>
        <taxon>Anaerohalosphaeraceae</taxon>
        <taxon>Anaerohalosphaera</taxon>
    </lineage>
</organism>
<dbReference type="GO" id="GO:0003725">
    <property type="term" value="F:double-stranded RNA binding"/>
    <property type="evidence" value="ECO:0007669"/>
    <property type="project" value="TreeGrafter"/>
</dbReference>
<dbReference type="GO" id="GO:0006364">
    <property type="term" value="P:rRNA processing"/>
    <property type="evidence" value="ECO:0007669"/>
    <property type="project" value="UniProtKB-UniRule"/>
</dbReference>
<dbReference type="EMBL" id="CP019791">
    <property type="protein sequence ID" value="AQT68386.1"/>
    <property type="molecule type" value="Genomic_DNA"/>
</dbReference>
<dbReference type="GO" id="GO:0046872">
    <property type="term" value="F:metal ion binding"/>
    <property type="evidence" value="ECO:0007669"/>
    <property type="project" value="UniProtKB-KW"/>
</dbReference>
<dbReference type="FunFam" id="1.10.1520.10:FF:000001">
    <property type="entry name" value="Ribonuclease 3"/>
    <property type="match status" value="1"/>
</dbReference>
<comment type="similarity">
    <text evidence="2">Belongs to the ribonuclease III family.</text>
</comment>
<dbReference type="PROSITE" id="PS00517">
    <property type="entry name" value="RNASE_3_1"/>
    <property type="match status" value="1"/>
</dbReference>
<keyword evidence="8 9" id="KW-0694">RNA-binding</keyword>
<dbReference type="SUPFAM" id="SSF69065">
    <property type="entry name" value="RNase III domain-like"/>
    <property type="match status" value="1"/>
</dbReference>
<dbReference type="GO" id="GO:0010468">
    <property type="term" value="P:regulation of gene expression"/>
    <property type="evidence" value="ECO:0007669"/>
    <property type="project" value="TreeGrafter"/>
</dbReference>
<comment type="subcellular location">
    <subcellularLocation>
        <location evidence="9">Cytoplasm</location>
    </subcellularLocation>
</comment>
<evidence type="ECO:0000256" key="4">
    <source>
        <dbReference type="ARBA" id="ARBA00022664"/>
    </source>
</evidence>
<keyword evidence="4 9" id="KW-0507">mRNA processing</keyword>
<dbReference type="GO" id="GO:0005737">
    <property type="term" value="C:cytoplasm"/>
    <property type="evidence" value="ECO:0007669"/>
    <property type="project" value="UniProtKB-SubCell"/>
</dbReference>
<dbReference type="InterPro" id="IPR014720">
    <property type="entry name" value="dsRBD_dom"/>
</dbReference>
<name>A0A1U9NLL6_9BACT</name>
<comment type="subunit">
    <text evidence="9">Homodimer.</text>
</comment>
<keyword evidence="9" id="KW-0479">Metal-binding</keyword>
<reference evidence="13" key="1">
    <citation type="submission" date="2017-02" db="EMBL/GenBank/DDBJ databases">
        <title>Comparative genomics and description of representatives of a novel lineage of planctomycetes thriving in anoxic sediments.</title>
        <authorList>
            <person name="Spring S."/>
            <person name="Bunk B."/>
            <person name="Sproer C."/>
        </authorList>
    </citation>
    <scope>NUCLEOTIDE SEQUENCE [LARGE SCALE GENOMIC DNA]</scope>
    <source>
        <strain evidence="13">ST-NAGAB-D1</strain>
    </source>
</reference>
<keyword evidence="3 9" id="KW-0698">rRNA processing</keyword>
<dbReference type="OrthoDB" id="9805026at2"/>
<dbReference type="STRING" id="1936003.STSP2_01546"/>
<feature type="domain" description="DRBM" evidence="10">
    <location>
        <begin position="157"/>
        <end position="226"/>
    </location>
</feature>
<feature type="active site" evidence="9">
    <location>
        <position position="48"/>
    </location>
</feature>
<feature type="active site" evidence="9">
    <location>
        <position position="119"/>
    </location>
</feature>
<comment type="function">
    <text evidence="9">Digests double-stranded RNA. Involved in the processing of primary rRNA transcript to yield the immediate precursors to the large and small rRNAs (23S and 16S). Processes some mRNAs, and tRNAs when they are encoded in the rRNA operon. Processes pre-crRNA and tracrRNA of type II CRISPR loci if present in the organism.</text>
</comment>
<keyword evidence="9" id="KW-0819">tRNA processing</keyword>
<dbReference type="SUPFAM" id="SSF54768">
    <property type="entry name" value="dsRNA-binding domain-like"/>
    <property type="match status" value="1"/>
</dbReference>
<evidence type="ECO:0000256" key="7">
    <source>
        <dbReference type="ARBA" id="ARBA00022801"/>
    </source>
</evidence>
<evidence type="ECO:0000259" key="11">
    <source>
        <dbReference type="PROSITE" id="PS50142"/>
    </source>
</evidence>
<dbReference type="SMART" id="SM00535">
    <property type="entry name" value="RIBOc"/>
    <property type="match status" value="1"/>
</dbReference>
<dbReference type="Pfam" id="PF14622">
    <property type="entry name" value="Ribonucleas_3_3"/>
    <property type="match status" value="1"/>
</dbReference>
<keyword evidence="6 9" id="KW-0255">Endonuclease</keyword>
<comment type="cofactor">
    <cofactor evidence="9">
        <name>Mg(2+)</name>
        <dbReference type="ChEBI" id="CHEBI:18420"/>
    </cofactor>
</comment>
<evidence type="ECO:0000256" key="9">
    <source>
        <dbReference type="HAMAP-Rule" id="MF_00104"/>
    </source>
</evidence>
<feature type="domain" description="RNase III" evidence="11">
    <location>
        <begin position="6"/>
        <end position="130"/>
    </location>
</feature>
<feature type="binding site" evidence="9">
    <location>
        <position position="44"/>
    </location>
    <ligand>
        <name>Mg(2+)</name>
        <dbReference type="ChEBI" id="CHEBI:18420"/>
    </ligand>
</feature>
<dbReference type="GO" id="GO:0006397">
    <property type="term" value="P:mRNA processing"/>
    <property type="evidence" value="ECO:0007669"/>
    <property type="project" value="UniProtKB-UniRule"/>
</dbReference>
<keyword evidence="7 9" id="KW-0378">Hydrolase</keyword>
<gene>
    <name evidence="9 12" type="primary">rnc</name>
    <name evidence="12" type="ORF">STSP2_01546</name>
</gene>
<dbReference type="PANTHER" id="PTHR11207">
    <property type="entry name" value="RIBONUCLEASE III"/>
    <property type="match status" value="1"/>
</dbReference>
<comment type="catalytic activity">
    <reaction evidence="1 9">
        <text>Endonucleolytic cleavage to 5'-phosphomonoester.</text>
        <dbReference type="EC" id="3.1.26.3"/>
    </reaction>
</comment>
<evidence type="ECO:0000256" key="2">
    <source>
        <dbReference type="ARBA" id="ARBA00010183"/>
    </source>
</evidence>
<dbReference type="InterPro" id="IPR036389">
    <property type="entry name" value="RNase_III_sf"/>
</dbReference>
<sequence length="230" mass="25867">MEDRQIQQLEELIGYRFNDRSLLIESFTHSSHADHRLKSNERLEFLGDAVLDLVICKALFDQFPDYLEGDLTKIKSMLVSRKTCAKIASQLDLPQFTRVGKGMDQTRAMEGSIAAGQLEAIIAAIYLDGGYDAAAKFIINSFEPLIVKADAKQHHENYKSMLQQFAQCQFGQTPAYQLLDEKGPDHDKCFEVGVNISDHTFPAAWGNTKKEAEQKAALNALVELRQIKSQ</sequence>
<evidence type="ECO:0000256" key="1">
    <source>
        <dbReference type="ARBA" id="ARBA00000109"/>
    </source>
</evidence>
<comment type="caution">
    <text evidence="9">Lacks conserved residue(s) required for the propagation of feature annotation.</text>
</comment>
<dbReference type="GO" id="GO:0008033">
    <property type="term" value="P:tRNA processing"/>
    <property type="evidence" value="ECO:0007669"/>
    <property type="project" value="UniProtKB-KW"/>
</dbReference>
<keyword evidence="13" id="KW-1185">Reference proteome</keyword>
<dbReference type="Pfam" id="PF00035">
    <property type="entry name" value="dsrm"/>
    <property type="match status" value="1"/>
</dbReference>
<dbReference type="NCBIfam" id="TIGR02191">
    <property type="entry name" value="RNaseIII"/>
    <property type="match status" value="1"/>
</dbReference>
<dbReference type="KEGG" id="alus:STSP2_01546"/>
<evidence type="ECO:0000259" key="10">
    <source>
        <dbReference type="PROSITE" id="PS50137"/>
    </source>
</evidence>
<dbReference type="PANTHER" id="PTHR11207:SF0">
    <property type="entry name" value="RIBONUCLEASE 3"/>
    <property type="match status" value="1"/>
</dbReference>
<dbReference type="PROSITE" id="PS50137">
    <property type="entry name" value="DS_RBD"/>
    <property type="match status" value="1"/>
</dbReference>
<dbReference type="AlphaFoldDB" id="A0A1U9NLL6"/>
<dbReference type="EC" id="3.1.26.3" evidence="9"/>